<comment type="caution">
    <text evidence="5">The sequence shown here is derived from an EMBL/GenBank/DDBJ whole genome shotgun (WGS) entry which is preliminary data.</text>
</comment>
<dbReference type="Gene3D" id="3.40.470.10">
    <property type="entry name" value="Uracil-DNA glycosylase-like domain"/>
    <property type="match status" value="1"/>
</dbReference>
<organism evidence="5 6">
    <name type="scientific">Candidatus Falkowbacteria bacterium HGW-Falkowbacteria-2</name>
    <dbReference type="NCBI Taxonomy" id="2013769"/>
    <lineage>
        <taxon>Bacteria</taxon>
        <taxon>Candidatus Falkowiibacteriota</taxon>
    </lineage>
</organism>
<evidence type="ECO:0000256" key="2">
    <source>
        <dbReference type="ARBA" id="ARBA00022801"/>
    </source>
</evidence>
<dbReference type="PANTHER" id="PTHR12159:SF9">
    <property type="entry name" value="G_T MISMATCH-SPECIFIC THYMINE DNA GLYCOSYLASE"/>
    <property type="match status" value="1"/>
</dbReference>
<keyword evidence="2" id="KW-0378">Hydrolase</keyword>
<accession>A0A2N2DZS8</accession>
<evidence type="ECO:0000313" key="6">
    <source>
        <dbReference type="Proteomes" id="UP000233325"/>
    </source>
</evidence>
<proteinExistence type="predicted"/>
<dbReference type="Pfam" id="PF03167">
    <property type="entry name" value="UDG"/>
    <property type="match status" value="1"/>
</dbReference>
<evidence type="ECO:0000313" key="5">
    <source>
        <dbReference type="EMBL" id="PKM87990.1"/>
    </source>
</evidence>
<dbReference type="GO" id="GO:0006285">
    <property type="term" value="P:base-excision repair, AP site formation"/>
    <property type="evidence" value="ECO:0007669"/>
    <property type="project" value="InterPro"/>
</dbReference>
<dbReference type="CDD" id="cd10028">
    <property type="entry name" value="UDG-F2_TDG_MUG"/>
    <property type="match status" value="1"/>
</dbReference>
<evidence type="ECO:0000259" key="4">
    <source>
        <dbReference type="Pfam" id="PF03167"/>
    </source>
</evidence>
<dbReference type="InterPro" id="IPR015637">
    <property type="entry name" value="MUG/TDG"/>
</dbReference>
<dbReference type="AlphaFoldDB" id="A0A2N2DZS8"/>
<evidence type="ECO:0000256" key="1">
    <source>
        <dbReference type="ARBA" id="ARBA00022763"/>
    </source>
</evidence>
<dbReference type="InterPro" id="IPR005122">
    <property type="entry name" value="Uracil-DNA_glycosylase-like"/>
</dbReference>
<dbReference type="PANTHER" id="PTHR12159">
    <property type="entry name" value="G/T AND G/U MISMATCH-SPECIFIC DNA GLYCOSYLASE"/>
    <property type="match status" value="1"/>
</dbReference>
<dbReference type="EMBL" id="PHAH01000027">
    <property type="protein sequence ID" value="PKM87990.1"/>
    <property type="molecule type" value="Genomic_DNA"/>
</dbReference>
<dbReference type="GO" id="GO:0004844">
    <property type="term" value="F:uracil DNA N-glycosylase activity"/>
    <property type="evidence" value="ECO:0007669"/>
    <property type="project" value="TreeGrafter"/>
</dbReference>
<feature type="domain" description="Uracil-DNA glycosylase-like" evidence="4">
    <location>
        <begin position="17"/>
        <end position="171"/>
    </location>
</feature>
<dbReference type="SUPFAM" id="SSF52141">
    <property type="entry name" value="Uracil-DNA glycosylase-like"/>
    <property type="match status" value="1"/>
</dbReference>
<sequence length="187" mass="21508">MTDPQTYLKSKCLPEVADKNLNVVFCGMAAGKQAAQMEHHYGNPRNLFWSTLLKEKFIGKPIVPTSDHKQRNSSYEQLIKHKIGLTDFIVDQCGNDDELKLDRAAVKQARYRLMLFIIRWQPKYLAFNGKQAAKLYLGVDKIDYGLQPGNHDIGETKLFVLPSTSPAASRWWGKYEYHWCDLAKMIK</sequence>
<dbReference type="GO" id="GO:0008263">
    <property type="term" value="F:pyrimidine-specific mismatch base pair DNA N-glycosylase activity"/>
    <property type="evidence" value="ECO:0007669"/>
    <property type="project" value="TreeGrafter"/>
</dbReference>
<evidence type="ECO:0000256" key="3">
    <source>
        <dbReference type="ARBA" id="ARBA00023204"/>
    </source>
</evidence>
<keyword evidence="3" id="KW-0234">DNA repair</keyword>
<protein>
    <recommendedName>
        <fullName evidence="4">Uracil-DNA glycosylase-like domain-containing protein</fullName>
    </recommendedName>
</protein>
<name>A0A2N2DZS8_9BACT</name>
<reference evidence="5 6" key="1">
    <citation type="journal article" date="2017" name="ISME J.">
        <title>Potential for microbial H2 and metal transformations associated with novel bacteria and archaea in deep terrestrial subsurface sediments.</title>
        <authorList>
            <person name="Hernsdorf A.W."/>
            <person name="Amano Y."/>
            <person name="Miyakawa K."/>
            <person name="Ise K."/>
            <person name="Suzuki Y."/>
            <person name="Anantharaman K."/>
            <person name="Probst A."/>
            <person name="Burstein D."/>
            <person name="Thomas B.C."/>
            <person name="Banfield J.F."/>
        </authorList>
    </citation>
    <scope>NUCLEOTIDE SEQUENCE [LARGE SCALE GENOMIC DNA]</scope>
    <source>
        <strain evidence="5">HGW-Falkowbacteria-2</strain>
    </source>
</reference>
<keyword evidence="1" id="KW-0227">DNA damage</keyword>
<dbReference type="Proteomes" id="UP000233325">
    <property type="component" value="Unassembled WGS sequence"/>
</dbReference>
<dbReference type="InterPro" id="IPR036895">
    <property type="entry name" value="Uracil-DNA_glycosylase-like_sf"/>
</dbReference>
<gene>
    <name evidence="5" type="ORF">CVU83_02300</name>
</gene>